<keyword evidence="3" id="KW-1185">Reference proteome</keyword>
<evidence type="ECO:0000313" key="2">
    <source>
        <dbReference type="EMBL" id="MBO0332533.1"/>
    </source>
</evidence>
<dbReference type="InterPro" id="IPR005561">
    <property type="entry name" value="ANTAR"/>
</dbReference>
<dbReference type="Gene3D" id="1.10.10.10">
    <property type="entry name" value="Winged helix-like DNA-binding domain superfamily/Winged helix DNA-binding domain"/>
    <property type="match status" value="1"/>
</dbReference>
<protein>
    <submittedName>
        <fullName evidence="2">ANTAR domain-containing protein</fullName>
    </submittedName>
</protein>
<dbReference type="SMART" id="SM01012">
    <property type="entry name" value="ANTAR"/>
    <property type="match status" value="1"/>
</dbReference>
<dbReference type="PROSITE" id="PS50921">
    <property type="entry name" value="ANTAR"/>
    <property type="match status" value="1"/>
</dbReference>
<dbReference type="Proteomes" id="UP000664761">
    <property type="component" value="Unassembled WGS sequence"/>
</dbReference>
<accession>A0ABS3F220</accession>
<dbReference type="SUPFAM" id="SSF52172">
    <property type="entry name" value="CheY-like"/>
    <property type="match status" value="1"/>
</dbReference>
<reference evidence="2 3" key="1">
    <citation type="submission" date="2021-03" db="EMBL/GenBank/DDBJ databases">
        <title>Sneathiella sp. CAU 1612 isolated from Kang Won-do.</title>
        <authorList>
            <person name="Kim W."/>
        </authorList>
    </citation>
    <scope>NUCLEOTIDE SEQUENCE [LARGE SCALE GENOMIC DNA]</scope>
    <source>
        <strain evidence="2 3">CAU 1612</strain>
    </source>
</reference>
<dbReference type="InterPro" id="IPR049021">
    <property type="entry name" value="AmiR_N"/>
</dbReference>
<dbReference type="Pfam" id="PF03861">
    <property type="entry name" value="ANTAR"/>
    <property type="match status" value="1"/>
</dbReference>
<dbReference type="InterPro" id="IPR036388">
    <property type="entry name" value="WH-like_DNA-bd_sf"/>
</dbReference>
<dbReference type="Gene3D" id="3.40.50.2300">
    <property type="match status" value="1"/>
</dbReference>
<dbReference type="InterPro" id="IPR008327">
    <property type="entry name" value="Sig_transdc_resp-reg_antiterm"/>
</dbReference>
<dbReference type="PIRSF" id="PIRSF036382">
    <property type="entry name" value="RR_antiterm"/>
    <property type="match status" value="1"/>
</dbReference>
<dbReference type="EMBL" id="JAFLNC010000001">
    <property type="protein sequence ID" value="MBO0332533.1"/>
    <property type="molecule type" value="Genomic_DNA"/>
</dbReference>
<comment type="caution">
    <text evidence="2">The sequence shown here is derived from an EMBL/GenBank/DDBJ whole genome shotgun (WGS) entry which is preliminary data.</text>
</comment>
<evidence type="ECO:0000313" key="3">
    <source>
        <dbReference type="Proteomes" id="UP000664761"/>
    </source>
</evidence>
<name>A0ABS3F220_9PROT</name>
<evidence type="ECO:0000259" key="1">
    <source>
        <dbReference type="PROSITE" id="PS50921"/>
    </source>
</evidence>
<feature type="domain" description="ANTAR" evidence="1">
    <location>
        <begin position="100"/>
        <end position="161"/>
    </location>
</feature>
<dbReference type="Pfam" id="PF21332">
    <property type="entry name" value="AmiR_N"/>
    <property type="match status" value="1"/>
</dbReference>
<proteinExistence type="predicted"/>
<gene>
    <name evidence="2" type="ORF">J0X12_02840</name>
</gene>
<sequence>MTRHLVRVGCVADRVWPAPSELPQEVNVVLFLLSPDEDSNSYEWMSSEADVARIAIISYETPEILVQLDKLNAHSILTKPIRHFGVLAAVTNSIQVSNHIARLRRRIRLQDETLKGRRKVETAIGILRKSRGISEEEAYRLLREKSMRDRIPISELAEAFIVSSDL</sequence>
<dbReference type="InterPro" id="IPR011006">
    <property type="entry name" value="CheY-like_superfamily"/>
</dbReference>
<organism evidence="2 3">
    <name type="scientific">Sneathiella sedimenti</name>
    <dbReference type="NCBI Taxonomy" id="2816034"/>
    <lineage>
        <taxon>Bacteria</taxon>
        <taxon>Pseudomonadati</taxon>
        <taxon>Pseudomonadota</taxon>
        <taxon>Alphaproteobacteria</taxon>
        <taxon>Sneathiellales</taxon>
        <taxon>Sneathiellaceae</taxon>
        <taxon>Sneathiella</taxon>
    </lineage>
</organism>